<accession>A0A1K0H0R1</accession>
<dbReference type="AlphaFoldDB" id="A0A1K0H0R1"/>
<comment type="catalytic activity">
    <reaction evidence="9">
        <text>tRNA(Arg) + L-arginine + ATP = L-arginyl-tRNA(Arg) + AMP + diphosphate</text>
        <dbReference type="Rhea" id="RHEA:20301"/>
        <dbReference type="Rhea" id="RHEA-COMP:9658"/>
        <dbReference type="Rhea" id="RHEA-COMP:9673"/>
        <dbReference type="ChEBI" id="CHEBI:30616"/>
        <dbReference type="ChEBI" id="CHEBI:32682"/>
        <dbReference type="ChEBI" id="CHEBI:33019"/>
        <dbReference type="ChEBI" id="CHEBI:78442"/>
        <dbReference type="ChEBI" id="CHEBI:78513"/>
        <dbReference type="ChEBI" id="CHEBI:456215"/>
        <dbReference type="EC" id="6.1.1.19"/>
    </reaction>
</comment>
<evidence type="ECO:0000256" key="4">
    <source>
        <dbReference type="ARBA" id="ARBA00022741"/>
    </source>
</evidence>
<dbReference type="GO" id="GO:0006420">
    <property type="term" value="P:arginyl-tRNA aminoacylation"/>
    <property type="evidence" value="ECO:0007669"/>
    <property type="project" value="InterPro"/>
</dbReference>
<dbReference type="GO" id="GO:0005524">
    <property type="term" value="F:ATP binding"/>
    <property type="evidence" value="ECO:0007669"/>
    <property type="project" value="UniProtKB-KW"/>
</dbReference>
<dbReference type="InterPro" id="IPR036695">
    <property type="entry name" value="Arg-tRNA-synth_N_sf"/>
</dbReference>
<dbReference type="Gene3D" id="1.10.730.10">
    <property type="entry name" value="Isoleucyl-tRNA Synthetase, Domain 1"/>
    <property type="match status" value="1"/>
</dbReference>
<evidence type="ECO:0000256" key="6">
    <source>
        <dbReference type="ARBA" id="ARBA00022917"/>
    </source>
</evidence>
<dbReference type="PANTHER" id="PTHR11956">
    <property type="entry name" value="ARGINYL-TRNA SYNTHETASE"/>
    <property type="match status" value="1"/>
</dbReference>
<evidence type="ECO:0000256" key="1">
    <source>
        <dbReference type="ARBA" id="ARBA00005594"/>
    </source>
</evidence>
<proteinExistence type="inferred from homology"/>
<dbReference type="EMBL" id="ULHB01000038">
    <property type="protein sequence ID" value="SYW78272.1"/>
    <property type="molecule type" value="Genomic_DNA"/>
</dbReference>
<dbReference type="Gene3D" id="3.30.1360.70">
    <property type="entry name" value="Arginyl tRNA synthetase N-terminal domain"/>
    <property type="match status" value="1"/>
</dbReference>
<keyword evidence="7 10" id="KW-0030">Aminoacyl-tRNA synthetase</keyword>
<evidence type="ECO:0000256" key="3">
    <source>
        <dbReference type="ARBA" id="ARBA00022598"/>
    </source>
</evidence>
<dbReference type="EMBL" id="LT558120">
    <property type="protein sequence ID" value="SAM79644.1"/>
    <property type="molecule type" value="Genomic_DNA"/>
</dbReference>
<dbReference type="InterPro" id="IPR001278">
    <property type="entry name" value="Arg-tRNA-ligase"/>
</dbReference>
<dbReference type="FunFam" id="1.10.730.10:FF:000006">
    <property type="entry name" value="Arginyl-tRNA synthetase 2, mitochondrial"/>
    <property type="match status" value="1"/>
</dbReference>
<sequence length="637" mass="71592">MASANIALVPSPASFNGAPYLSELPEMPRLAGTDFKRVPLDIFRVAIAQHVSSSLGVDINAALAAVGTGKIGDYTVAVPRFKLPGKPAEIVEKAAAAFQPDEFLSKVEAKAPFLHYFLNDKTLIKLTLQTVHVMTHGYGAPRDEAGNTQPSYGTNRDGEGKNIIVEFSSPNIAKPFHAGHLRSTIIGAFLSNLYKANAWNVSKYNYLGDWGKQFGLLAVGWKMFGDEQKLQEDAVNTLFDVYVRINQLASVEEDGQGEAIHDEARQFFKKMEDGDPESLALWQKFRDLSIKKYIEVYDRLNIQFDVYSGESQVQKKNLTKSIEQLKKADFVSREENGALLADLTKYKLEKCVIERKDGTPLYITRDIAEAAQRYDTSFGGKGFDKMIYVVASQQDLHLAQFFKVLELMGYPWAQKDSSRIQHINFGMILGMSTRRGTVVFLDNILDETRDKMHEVMKANEAKYAQVEDPERTADIVGMTAVKIQDMSGKRINNYNFDWSRMLSFEGDTGPYLQYNHVRLCSVERKAKGSDGLELPTADLDLSTINLDLITEPKARELIMLIAQWPDTVKAAMKDHQPSTIVTYAFRITHLISSCWEFLLVKGQERDLALARLFVFRCCKDVLGSALRLLTITPLERM</sequence>
<evidence type="ECO:0000313" key="14">
    <source>
        <dbReference type="Proteomes" id="UP000179920"/>
    </source>
</evidence>
<dbReference type="OrthoDB" id="68056at2759"/>
<evidence type="ECO:0000313" key="15">
    <source>
        <dbReference type="Proteomes" id="UP000658997"/>
    </source>
</evidence>
<dbReference type="NCBIfam" id="TIGR00456">
    <property type="entry name" value="argS"/>
    <property type="match status" value="1"/>
</dbReference>
<evidence type="ECO:0000256" key="2">
    <source>
        <dbReference type="ARBA" id="ARBA00012837"/>
    </source>
</evidence>
<dbReference type="GO" id="GO:0004814">
    <property type="term" value="F:arginine-tRNA ligase activity"/>
    <property type="evidence" value="ECO:0007669"/>
    <property type="project" value="UniProtKB-EC"/>
</dbReference>
<evidence type="ECO:0000256" key="10">
    <source>
        <dbReference type="RuleBase" id="RU363038"/>
    </source>
</evidence>
<evidence type="ECO:0000256" key="7">
    <source>
        <dbReference type="ARBA" id="ARBA00023146"/>
    </source>
</evidence>
<dbReference type="SMART" id="SM00836">
    <property type="entry name" value="DALR_1"/>
    <property type="match status" value="1"/>
</dbReference>
<dbReference type="SUPFAM" id="SSF55190">
    <property type="entry name" value="Arginyl-tRNA synthetase (ArgRS), N-terminal 'additional' domain"/>
    <property type="match status" value="1"/>
</dbReference>
<evidence type="ECO:0000256" key="8">
    <source>
        <dbReference type="ARBA" id="ARBA00033033"/>
    </source>
</evidence>
<keyword evidence="5 10" id="KW-0067">ATP-binding</keyword>
<dbReference type="EC" id="6.1.1.19" evidence="2"/>
<organism evidence="12 14">
    <name type="scientific">Ustilago bromivora</name>
    <dbReference type="NCBI Taxonomy" id="307758"/>
    <lineage>
        <taxon>Eukaryota</taxon>
        <taxon>Fungi</taxon>
        <taxon>Dikarya</taxon>
        <taxon>Basidiomycota</taxon>
        <taxon>Ustilaginomycotina</taxon>
        <taxon>Ustilaginomycetes</taxon>
        <taxon>Ustilaginales</taxon>
        <taxon>Ustilaginaceae</taxon>
        <taxon>Ustilago</taxon>
    </lineage>
</organism>
<evidence type="ECO:0000313" key="13">
    <source>
        <dbReference type="EMBL" id="SYW78272.1"/>
    </source>
</evidence>
<protein>
    <recommendedName>
        <fullName evidence="2">arginine--tRNA ligase</fullName>
        <ecNumber evidence="2">6.1.1.19</ecNumber>
    </recommendedName>
    <alternativeName>
        <fullName evidence="8">Arginyl-tRNA synthetase</fullName>
    </alternativeName>
</protein>
<keyword evidence="3 10" id="KW-0436">Ligase</keyword>
<dbReference type="CDD" id="cd07956">
    <property type="entry name" value="Anticodon_Ia_Arg"/>
    <property type="match status" value="1"/>
</dbReference>
<dbReference type="InterPro" id="IPR035684">
    <property type="entry name" value="ArgRS_core"/>
</dbReference>
<gene>
    <name evidence="13" type="ORF">UBRO2_02464</name>
    <name evidence="12" type="ORF">UBRO_02179</name>
</gene>
<dbReference type="Proteomes" id="UP000179920">
    <property type="component" value="Chromosome IV"/>
</dbReference>
<dbReference type="SUPFAM" id="SSF47323">
    <property type="entry name" value="Anticodon-binding domain of a subclass of class I aminoacyl-tRNA synthetases"/>
    <property type="match status" value="1"/>
</dbReference>
<dbReference type="Proteomes" id="UP000658997">
    <property type="component" value="Unassembled WGS sequence"/>
</dbReference>
<dbReference type="SUPFAM" id="SSF52374">
    <property type="entry name" value="Nucleotidylyl transferase"/>
    <property type="match status" value="1"/>
</dbReference>
<reference evidence="13" key="3">
    <citation type="submission" date="2018-08" db="EMBL/GenBank/DDBJ databases">
        <authorList>
            <person name="Guldener U."/>
        </authorList>
    </citation>
    <scope>NUCLEOTIDE SEQUENCE</scope>
    <source>
        <strain evidence="13">UB2</strain>
    </source>
</reference>
<keyword evidence="4 10" id="KW-0547">Nucleotide-binding</keyword>
<dbReference type="Pfam" id="PF00750">
    <property type="entry name" value="tRNA-synt_1d"/>
    <property type="match status" value="1"/>
</dbReference>
<dbReference type="CDD" id="cd00671">
    <property type="entry name" value="ArgRS_core"/>
    <property type="match status" value="1"/>
</dbReference>
<keyword evidence="15" id="KW-1185">Reference proteome</keyword>
<dbReference type="FunFam" id="3.40.50.620:FF:000058">
    <property type="entry name" value="Mitochondrial arginyl-tRNA synthetase"/>
    <property type="match status" value="1"/>
</dbReference>
<dbReference type="PRINTS" id="PR01038">
    <property type="entry name" value="TRNASYNTHARG"/>
</dbReference>
<dbReference type="InterPro" id="IPR001412">
    <property type="entry name" value="aa-tRNA-synth_I_CS"/>
</dbReference>
<dbReference type="Gene3D" id="3.40.50.620">
    <property type="entry name" value="HUPs"/>
    <property type="match status" value="1"/>
</dbReference>
<dbReference type="InterPro" id="IPR008909">
    <property type="entry name" value="DALR_anticod-bd"/>
</dbReference>
<dbReference type="InterPro" id="IPR009080">
    <property type="entry name" value="tRNAsynth_Ia_anticodon-bd"/>
</dbReference>
<comment type="similarity">
    <text evidence="1 10">Belongs to the class-I aminoacyl-tRNA synthetase family.</text>
</comment>
<reference evidence="12" key="2">
    <citation type="submission" date="2016-04" db="EMBL/GenBank/DDBJ databases">
        <authorList>
            <person name="Evans L.H."/>
            <person name="Alamgir A."/>
            <person name="Owens N."/>
            <person name="Weber N.D."/>
            <person name="Virtaneva K."/>
            <person name="Barbian K."/>
            <person name="Babar A."/>
            <person name="Rosenke K."/>
        </authorList>
    </citation>
    <scope>NUCLEOTIDE SEQUENCE</scope>
    <source>
        <strain evidence="12">UB2112</strain>
    </source>
</reference>
<keyword evidence="6 10" id="KW-0648">Protein biosynthesis</keyword>
<dbReference type="InterPro" id="IPR014729">
    <property type="entry name" value="Rossmann-like_a/b/a_fold"/>
</dbReference>
<evidence type="ECO:0000256" key="9">
    <source>
        <dbReference type="ARBA" id="ARBA00049339"/>
    </source>
</evidence>
<reference evidence="14" key="1">
    <citation type="submission" date="2016-04" db="EMBL/GenBank/DDBJ databases">
        <authorList>
            <person name="Guldener U."/>
            <person name="Guldener U."/>
        </authorList>
    </citation>
    <scope>NUCLEOTIDE SEQUENCE [LARGE SCALE GENOMIC DNA]</scope>
    <source>
        <strain evidence="14">UB2112</strain>
    </source>
</reference>
<dbReference type="PROSITE" id="PS00178">
    <property type="entry name" value="AA_TRNA_LIGASE_I"/>
    <property type="match status" value="1"/>
</dbReference>
<evidence type="ECO:0000313" key="12">
    <source>
        <dbReference type="EMBL" id="SAM79644.1"/>
    </source>
</evidence>
<dbReference type="GO" id="GO:0005739">
    <property type="term" value="C:mitochondrion"/>
    <property type="evidence" value="ECO:0007669"/>
    <property type="project" value="TreeGrafter"/>
</dbReference>
<dbReference type="Pfam" id="PF05746">
    <property type="entry name" value="DALR_1"/>
    <property type="match status" value="1"/>
</dbReference>
<evidence type="ECO:0000259" key="11">
    <source>
        <dbReference type="SMART" id="SM00836"/>
    </source>
</evidence>
<feature type="domain" description="DALR anticodon binding" evidence="11">
    <location>
        <begin position="512"/>
        <end position="637"/>
    </location>
</feature>
<name>A0A1K0H0R1_9BASI</name>
<dbReference type="PANTHER" id="PTHR11956:SF11">
    <property type="entry name" value="ARGININE--TRNA LIGASE, MITOCHONDRIAL-RELATED"/>
    <property type="match status" value="1"/>
</dbReference>
<evidence type="ECO:0000256" key="5">
    <source>
        <dbReference type="ARBA" id="ARBA00022840"/>
    </source>
</evidence>
<dbReference type="GO" id="GO:0032543">
    <property type="term" value="P:mitochondrial translation"/>
    <property type="evidence" value="ECO:0007669"/>
    <property type="project" value="TreeGrafter"/>
</dbReference>